<proteinExistence type="predicted"/>
<evidence type="ECO:0000313" key="1">
    <source>
        <dbReference type="EMBL" id="MPC81365.1"/>
    </source>
</evidence>
<sequence length="79" mass="8328">MSDGVYRPVGEIGVGPDNFSGGEGCLCLAGKFDGGQAVFFFRSRMKRRPGWVDPPMGGTRVSTYTADDGGVSWLGGFSC</sequence>
<organism evidence="1 2">
    <name type="scientific">Portunus trituberculatus</name>
    <name type="common">Swimming crab</name>
    <name type="synonym">Neptunus trituberculatus</name>
    <dbReference type="NCBI Taxonomy" id="210409"/>
    <lineage>
        <taxon>Eukaryota</taxon>
        <taxon>Metazoa</taxon>
        <taxon>Ecdysozoa</taxon>
        <taxon>Arthropoda</taxon>
        <taxon>Crustacea</taxon>
        <taxon>Multicrustacea</taxon>
        <taxon>Malacostraca</taxon>
        <taxon>Eumalacostraca</taxon>
        <taxon>Eucarida</taxon>
        <taxon>Decapoda</taxon>
        <taxon>Pleocyemata</taxon>
        <taxon>Brachyura</taxon>
        <taxon>Eubrachyura</taxon>
        <taxon>Portunoidea</taxon>
        <taxon>Portunidae</taxon>
        <taxon>Portuninae</taxon>
        <taxon>Portunus</taxon>
    </lineage>
</organism>
<evidence type="ECO:0000313" key="2">
    <source>
        <dbReference type="Proteomes" id="UP000324222"/>
    </source>
</evidence>
<comment type="caution">
    <text evidence="1">The sequence shown here is derived from an EMBL/GenBank/DDBJ whole genome shotgun (WGS) entry which is preliminary data.</text>
</comment>
<gene>
    <name evidence="1" type="ORF">E2C01_075977</name>
</gene>
<reference evidence="1 2" key="1">
    <citation type="submission" date="2019-05" db="EMBL/GenBank/DDBJ databases">
        <title>Another draft genome of Portunus trituberculatus and its Hox gene families provides insights of decapod evolution.</title>
        <authorList>
            <person name="Jeong J.-H."/>
            <person name="Song I."/>
            <person name="Kim S."/>
            <person name="Choi T."/>
            <person name="Kim D."/>
            <person name="Ryu S."/>
            <person name="Kim W."/>
        </authorList>
    </citation>
    <scope>NUCLEOTIDE SEQUENCE [LARGE SCALE GENOMIC DNA]</scope>
    <source>
        <tissue evidence="1">Muscle</tissue>
    </source>
</reference>
<keyword evidence="2" id="KW-1185">Reference proteome</keyword>
<accession>A0A5B7IGN0</accession>
<protein>
    <submittedName>
        <fullName evidence="1">Uncharacterized protein</fullName>
    </submittedName>
</protein>
<dbReference type="EMBL" id="VSRR010056736">
    <property type="protein sequence ID" value="MPC81365.1"/>
    <property type="molecule type" value="Genomic_DNA"/>
</dbReference>
<dbReference type="Proteomes" id="UP000324222">
    <property type="component" value="Unassembled WGS sequence"/>
</dbReference>
<dbReference type="AlphaFoldDB" id="A0A5B7IGN0"/>
<name>A0A5B7IGN0_PORTR</name>